<proteinExistence type="predicted"/>
<feature type="region of interest" description="Disordered" evidence="4">
    <location>
        <begin position="25"/>
        <end position="49"/>
    </location>
</feature>
<evidence type="ECO:0000313" key="7">
    <source>
        <dbReference type="Proteomes" id="UP000011713"/>
    </source>
</evidence>
<organism evidence="6 7">
    <name type="scientific">Hyaloperonospora arabidopsidis (strain Emoy2)</name>
    <name type="common">Downy mildew agent</name>
    <name type="synonym">Peronospora arabidopsidis</name>
    <dbReference type="NCBI Taxonomy" id="559515"/>
    <lineage>
        <taxon>Eukaryota</taxon>
        <taxon>Sar</taxon>
        <taxon>Stramenopiles</taxon>
        <taxon>Oomycota</taxon>
        <taxon>Peronosporomycetes</taxon>
        <taxon>Peronosporales</taxon>
        <taxon>Peronosporaceae</taxon>
        <taxon>Hyaloperonospora</taxon>
    </lineage>
</organism>
<dbReference type="Proteomes" id="UP000011713">
    <property type="component" value="Unassembled WGS sequence"/>
</dbReference>
<dbReference type="GO" id="GO:0005783">
    <property type="term" value="C:endoplasmic reticulum"/>
    <property type="evidence" value="ECO:0007669"/>
    <property type="project" value="TreeGrafter"/>
</dbReference>
<dbReference type="Gene3D" id="2.130.10.10">
    <property type="entry name" value="YVTN repeat-like/Quinoprotein amine dehydrogenase"/>
    <property type="match status" value="1"/>
</dbReference>
<dbReference type="EMBL" id="JH598034">
    <property type="status" value="NOT_ANNOTATED_CDS"/>
    <property type="molecule type" value="Genomic_DNA"/>
</dbReference>
<dbReference type="SUPFAM" id="SSF48371">
    <property type="entry name" value="ARM repeat"/>
    <property type="match status" value="1"/>
</dbReference>
<keyword evidence="5" id="KW-0732">Signal</keyword>
<dbReference type="GO" id="GO:0000774">
    <property type="term" value="F:adenyl-nucleotide exchange factor activity"/>
    <property type="evidence" value="ECO:0007669"/>
    <property type="project" value="TreeGrafter"/>
</dbReference>
<keyword evidence="2" id="KW-0677">Repeat</keyword>
<dbReference type="PROSITE" id="PS00678">
    <property type="entry name" value="WD_REPEATS_1"/>
    <property type="match status" value="1"/>
</dbReference>
<dbReference type="OMA" id="QIMAMAV"/>
<dbReference type="PROSITE" id="PS50082">
    <property type="entry name" value="WD_REPEATS_2"/>
    <property type="match status" value="1"/>
</dbReference>
<keyword evidence="1 3" id="KW-0853">WD repeat</keyword>
<sequence>MPMRSSRLRRILLVAAVTAVTACSVSPAPTEESNSVSIDAAASSEPDANSVTVPEFIVTNEWQELLPGQGVPPGLHVRMNLETGKREAKLLDPEEEDNGESVGSVVVDSNTKDKTVTVSTSVSGDIVLDGNDDDDMLTAVDAEDSVGALAQLKAEDEGIDEFEPHWNHEKIFDVLKALPEPPKVEGMDIHEAHEKLSPAAFRRQIVALWKKRQAELKEAFESLQDDAKYLGNLLEQFTEAEHNNDTTGQLTVLEVLEWEVQDLDKTRVLNYIGGFGIISEYLNSTNLPVRAYAEWVIGSATKNYNDGQEWAIDAGVLPKLMSSLSLDVPEDEKAANDVLEVKKKAIYALSSIVRSNKRGQRLFLLNNGPELLAGMMNDAHPDRLQLKVLYFVYDLLVETADSKLHIGNDEPAPPTLLELETIFQSTEWCERVCTTFVRTAPLLADREVIELVDAMSHQLPACQDVQRASGVMPVVEKLAQGFAEDQGRDVEEKMEVAHFFHQFLSHVSHDRSPEQVPSRCTGPKPLGVLRGHSASVNSVGFLSSSTVATGAGDGAVKIWDLTSRREAAANASAHSGAGVLHTAGLQEQSFISQGRDGFVKLWDIQTFGATAEPLATFYCGSYSFTKAATLRWPSEEARNLILCPSSLDNKVVDPLLPLVI</sequence>
<feature type="repeat" description="WD" evidence="3">
    <location>
        <begin position="529"/>
        <end position="569"/>
    </location>
</feature>
<evidence type="ECO:0000313" key="6">
    <source>
        <dbReference type="EnsemblProtists" id="HpaP811384"/>
    </source>
</evidence>
<evidence type="ECO:0000256" key="4">
    <source>
        <dbReference type="SAM" id="MobiDB-lite"/>
    </source>
</evidence>
<dbReference type="VEuPathDB" id="FungiDB:HpaG811384"/>
<evidence type="ECO:0000256" key="5">
    <source>
        <dbReference type="SAM" id="SignalP"/>
    </source>
</evidence>
<dbReference type="eggNOG" id="KOG2160">
    <property type="taxonomic scope" value="Eukaryota"/>
</dbReference>
<feature type="signal peptide" evidence="5">
    <location>
        <begin position="1"/>
        <end position="22"/>
    </location>
</feature>
<accession>M4BXV2</accession>
<dbReference type="HOGENOM" id="CLU_027308_0_0_1"/>
<dbReference type="InterPro" id="IPR036322">
    <property type="entry name" value="WD40_repeat_dom_sf"/>
</dbReference>
<reference evidence="6" key="2">
    <citation type="submission" date="2015-06" db="UniProtKB">
        <authorList>
            <consortium name="EnsemblProtists"/>
        </authorList>
    </citation>
    <scope>IDENTIFICATION</scope>
    <source>
        <strain evidence="6">Emoy2</strain>
    </source>
</reference>
<dbReference type="InterPro" id="IPR011989">
    <property type="entry name" value="ARM-like"/>
</dbReference>
<dbReference type="InterPro" id="IPR050693">
    <property type="entry name" value="Hsp70_NEF-Inhibitors"/>
</dbReference>
<evidence type="ECO:0000256" key="3">
    <source>
        <dbReference type="PROSITE-ProRule" id="PRU00221"/>
    </source>
</evidence>
<dbReference type="InterPro" id="IPR016024">
    <property type="entry name" value="ARM-type_fold"/>
</dbReference>
<dbReference type="InParanoid" id="M4BXV2"/>
<dbReference type="PANTHER" id="PTHR19316">
    <property type="entry name" value="PROTEIN FOLDING REGULATOR"/>
    <property type="match status" value="1"/>
</dbReference>
<dbReference type="PANTHER" id="PTHR19316:SF18">
    <property type="entry name" value="HSP70-BINDING PROTEIN 1"/>
    <property type="match status" value="1"/>
</dbReference>
<evidence type="ECO:0000256" key="2">
    <source>
        <dbReference type="ARBA" id="ARBA00022737"/>
    </source>
</evidence>
<dbReference type="STRING" id="559515.M4BXV2"/>
<dbReference type="InterPro" id="IPR015943">
    <property type="entry name" value="WD40/YVTN_repeat-like_dom_sf"/>
</dbReference>
<keyword evidence="7" id="KW-1185">Reference proteome</keyword>
<dbReference type="SMART" id="SM00320">
    <property type="entry name" value="WD40"/>
    <property type="match status" value="2"/>
</dbReference>
<dbReference type="SUPFAM" id="SSF50978">
    <property type="entry name" value="WD40 repeat-like"/>
    <property type="match status" value="1"/>
</dbReference>
<evidence type="ECO:0000256" key="1">
    <source>
        <dbReference type="ARBA" id="ARBA00022574"/>
    </source>
</evidence>
<name>M4BXV2_HYAAE</name>
<feature type="chain" id="PRO_5004049063" evidence="5">
    <location>
        <begin position="23"/>
        <end position="660"/>
    </location>
</feature>
<dbReference type="PROSITE" id="PS51257">
    <property type="entry name" value="PROKAR_LIPOPROTEIN"/>
    <property type="match status" value="1"/>
</dbReference>
<dbReference type="InterPro" id="IPR019775">
    <property type="entry name" value="WD40_repeat_CS"/>
</dbReference>
<dbReference type="Pfam" id="PF00400">
    <property type="entry name" value="WD40"/>
    <property type="match status" value="1"/>
</dbReference>
<dbReference type="Gene3D" id="1.25.10.10">
    <property type="entry name" value="Leucine-rich Repeat Variant"/>
    <property type="match status" value="1"/>
</dbReference>
<dbReference type="EnsemblProtists" id="HpaT811384">
    <property type="protein sequence ID" value="HpaP811384"/>
    <property type="gene ID" value="HpaG811384"/>
</dbReference>
<dbReference type="AlphaFoldDB" id="M4BXV2"/>
<reference evidence="7" key="1">
    <citation type="journal article" date="2010" name="Science">
        <title>Signatures of adaptation to obligate biotrophy in the Hyaloperonospora arabidopsidis genome.</title>
        <authorList>
            <person name="Baxter L."/>
            <person name="Tripathy S."/>
            <person name="Ishaque N."/>
            <person name="Boot N."/>
            <person name="Cabral A."/>
            <person name="Kemen E."/>
            <person name="Thines M."/>
            <person name="Ah-Fong A."/>
            <person name="Anderson R."/>
            <person name="Badejoko W."/>
            <person name="Bittner-Eddy P."/>
            <person name="Boore J.L."/>
            <person name="Chibucos M.C."/>
            <person name="Coates M."/>
            <person name="Dehal P."/>
            <person name="Delehaunty K."/>
            <person name="Dong S."/>
            <person name="Downton P."/>
            <person name="Dumas B."/>
            <person name="Fabro G."/>
            <person name="Fronick C."/>
            <person name="Fuerstenberg S.I."/>
            <person name="Fulton L."/>
            <person name="Gaulin E."/>
            <person name="Govers F."/>
            <person name="Hughes L."/>
            <person name="Humphray S."/>
            <person name="Jiang R.H."/>
            <person name="Judelson H."/>
            <person name="Kamoun S."/>
            <person name="Kyung K."/>
            <person name="Meijer H."/>
            <person name="Minx P."/>
            <person name="Morris P."/>
            <person name="Nelson J."/>
            <person name="Phuntumart V."/>
            <person name="Qutob D."/>
            <person name="Rehmany A."/>
            <person name="Rougon-Cardoso A."/>
            <person name="Ryden P."/>
            <person name="Torto-Alalibo T."/>
            <person name="Studholme D."/>
            <person name="Wang Y."/>
            <person name="Win J."/>
            <person name="Wood J."/>
            <person name="Clifton S.W."/>
            <person name="Rogers J."/>
            <person name="Van den Ackerveken G."/>
            <person name="Jones J.D."/>
            <person name="McDowell J.M."/>
            <person name="Beynon J."/>
            <person name="Tyler B.M."/>
        </authorList>
    </citation>
    <scope>NUCLEOTIDE SEQUENCE [LARGE SCALE GENOMIC DNA]</scope>
    <source>
        <strain evidence="7">Emoy2</strain>
    </source>
</reference>
<protein>
    <submittedName>
        <fullName evidence="6">Uncharacterized protein</fullName>
    </submittedName>
</protein>
<dbReference type="PROSITE" id="PS50294">
    <property type="entry name" value="WD_REPEATS_REGION"/>
    <property type="match status" value="1"/>
</dbReference>
<dbReference type="InterPro" id="IPR001680">
    <property type="entry name" value="WD40_rpt"/>
</dbReference>